<keyword evidence="4" id="KW-0238">DNA-binding</keyword>
<dbReference type="InterPro" id="IPR007627">
    <property type="entry name" value="RNA_pol_sigma70_r2"/>
</dbReference>
<dbReference type="SUPFAM" id="SSF88946">
    <property type="entry name" value="Sigma2 domain of RNA polymerase sigma factors"/>
    <property type="match status" value="1"/>
</dbReference>
<dbReference type="PANTHER" id="PTHR43133:SF8">
    <property type="entry name" value="RNA POLYMERASE SIGMA FACTOR HI_1459-RELATED"/>
    <property type="match status" value="1"/>
</dbReference>
<protein>
    <submittedName>
        <fullName evidence="7">Sigma-70 family RNA polymerase sigma factor</fullName>
    </submittedName>
</protein>
<dbReference type="Gene3D" id="1.10.10.10">
    <property type="entry name" value="Winged helix-like DNA-binding domain superfamily/Winged helix DNA-binding domain"/>
    <property type="match status" value="1"/>
</dbReference>
<dbReference type="InterPro" id="IPR036388">
    <property type="entry name" value="WH-like_DNA-bd_sf"/>
</dbReference>
<keyword evidence="5" id="KW-0804">Transcription</keyword>
<evidence type="ECO:0000256" key="4">
    <source>
        <dbReference type="ARBA" id="ARBA00023125"/>
    </source>
</evidence>
<evidence type="ECO:0000313" key="7">
    <source>
        <dbReference type="EMBL" id="MDG3003445.1"/>
    </source>
</evidence>
<comment type="similarity">
    <text evidence="1">Belongs to the sigma-70 factor family. ECF subfamily.</text>
</comment>
<dbReference type="PANTHER" id="PTHR43133">
    <property type="entry name" value="RNA POLYMERASE ECF-TYPE SIGMA FACTO"/>
    <property type="match status" value="1"/>
</dbReference>
<dbReference type="NCBIfam" id="TIGR02937">
    <property type="entry name" value="sigma70-ECF"/>
    <property type="match status" value="1"/>
</dbReference>
<proteinExistence type="inferred from homology"/>
<dbReference type="InterPro" id="IPR013324">
    <property type="entry name" value="RNA_pol_sigma_r3/r4-like"/>
</dbReference>
<dbReference type="Proteomes" id="UP001216907">
    <property type="component" value="Unassembled WGS sequence"/>
</dbReference>
<gene>
    <name evidence="7" type="ORF">PZE19_06685</name>
</gene>
<dbReference type="InterPro" id="IPR014284">
    <property type="entry name" value="RNA_pol_sigma-70_dom"/>
</dbReference>
<dbReference type="InterPro" id="IPR013325">
    <property type="entry name" value="RNA_pol_sigma_r2"/>
</dbReference>
<dbReference type="Gene3D" id="1.10.1740.10">
    <property type="match status" value="1"/>
</dbReference>
<organism evidence="7 8">
    <name type="scientific">Paludisphaera mucosa</name>
    <dbReference type="NCBI Taxonomy" id="3030827"/>
    <lineage>
        <taxon>Bacteria</taxon>
        <taxon>Pseudomonadati</taxon>
        <taxon>Planctomycetota</taxon>
        <taxon>Planctomycetia</taxon>
        <taxon>Isosphaerales</taxon>
        <taxon>Isosphaeraceae</taxon>
        <taxon>Paludisphaera</taxon>
    </lineage>
</organism>
<evidence type="ECO:0000256" key="5">
    <source>
        <dbReference type="ARBA" id="ARBA00023163"/>
    </source>
</evidence>
<name>A0ABT6F7R5_9BACT</name>
<feature type="domain" description="RNA polymerase sigma-70 region 2" evidence="6">
    <location>
        <begin position="40"/>
        <end position="109"/>
    </location>
</feature>
<dbReference type="InterPro" id="IPR039425">
    <property type="entry name" value="RNA_pol_sigma-70-like"/>
</dbReference>
<keyword evidence="2" id="KW-0805">Transcription regulation</keyword>
<keyword evidence="3" id="KW-0731">Sigma factor</keyword>
<reference evidence="7 8" key="1">
    <citation type="submission" date="2023-03" db="EMBL/GenBank/DDBJ databases">
        <title>Paludisphaera mucosa sp. nov. a novel planctomycete from northern fen.</title>
        <authorList>
            <person name="Ivanova A."/>
        </authorList>
    </citation>
    <scope>NUCLEOTIDE SEQUENCE [LARGE SCALE GENOMIC DNA]</scope>
    <source>
        <strain evidence="7 8">Pla2</strain>
    </source>
</reference>
<dbReference type="RefSeq" id="WP_277859796.1">
    <property type="nucleotide sequence ID" value="NZ_JARRAG010000001.1"/>
</dbReference>
<dbReference type="Pfam" id="PF04542">
    <property type="entry name" value="Sigma70_r2"/>
    <property type="match status" value="1"/>
</dbReference>
<dbReference type="EMBL" id="JARRAG010000001">
    <property type="protein sequence ID" value="MDG3003445.1"/>
    <property type="molecule type" value="Genomic_DNA"/>
</dbReference>
<evidence type="ECO:0000313" key="8">
    <source>
        <dbReference type="Proteomes" id="UP001216907"/>
    </source>
</evidence>
<comment type="caution">
    <text evidence="7">The sequence shown here is derived from an EMBL/GenBank/DDBJ whole genome shotgun (WGS) entry which is preliminary data.</text>
</comment>
<dbReference type="SUPFAM" id="SSF88659">
    <property type="entry name" value="Sigma3 and sigma4 domains of RNA polymerase sigma factors"/>
    <property type="match status" value="1"/>
</dbReference>
<evidence type="ECO:0000259" key="6">
    <source>
        <dbReference type="Pfam" id="PF04542"/>
    </source>
</evidence>
<sequence length="219" mass="24491">MERPIAVRPRSSTSGAEAGETSLTLLERVKTRDGDAWGRLVGLYTPLLRHWFRRWGVRPEDLDDVAQDVFQAVAVSLEGFRRDREDGSFRGWLHGVARHKVLTLLRRGDARGPGGTDFYERTLLLPAPAVEACDDEERSLIGDLYRDALETVRIEFEERTWHAFWRAAVEGHAPATIADELGVSPAAVRQSKSRVLRRLKEVLGEPAGTPDAADDPRNA</sequence>
<evidence type="ECO:0000256" key="1">
    <source>
        <dbReference type="ARBA" id="ARBA00010641"/>
    </source>
</evidence>
<evidence type="ECO:0000256" key="3">
    <source>
        <dbReference type="ARBA" id="ARBA00023082"/>
    </source>
</evidence>
<accession>A0ABT6F7R5</accession>
<evidence type="ECO:0000256" key="2">
    <source>
        <dbReference type="ARBA" id="ARBA00023015"/>
    </source>
</evidence>
<keyword evidence="8" id="KW-1185">Reference proteome</keyword>